<protein>
    <submittedName>
        <fullName evidence="1">Uncharacterized protein</fullName>
    </submittedName>
</protein>
<name>A0A8S9FM66_BRACR</name>
<evidence type="ECO:0000313" key="1">
    <source>
        <dbReference type="EMBL" id="KAF2534174.1"/>
    </source>
</evidence>
<reference evidence="1" key="1">
    <citation type="submission" date="2019-12" db="EMBL/GenBank/DDBJ databases">
        <title>Genome sequencing and annotation of Brassica cretica.</title>
        <authorList>
            <person name="Studholme D.J."/>
            <person name="Sarris P.F."/>
        </authorList>
    </citation>
    <scope>NUCLEOTIDE SEQUENCE</scope>
    <source>
        <strain evidence="1">PFS-102/07</strain>
        <tissue evidence="1">Leaf</tissue>
    </source>
</reference>
<dbReference type="EMBL" id="QGKY02002305">
    <property type="protein sequence ID" value="KAF2534174.1"/>
    <property type="molecule type" value="Genomic_DNA"/>
</dbReference>
<organism evidence="1">
    <name type="scientific">Brassica cretica</name>
    <name type="common">Mustard</name>
    <dbReference type="NCBI Taxonomy" id="69181"/>
    <lineage>
        <taxon>Eukaryota</taxon>
        <taxon>Viridiplantae</taxon>
        <taxon>Streptophyta</taxon>
        <taxon>Embryophyta</taxon>
        <taxon>Tracheophyta</taxon>
        <taxon>Spermatophyta</taxon>
        <taxon>Magnoliopsida</taxon>
        <taxon>eudicotyledons</taxon>
        <taxon>Gunneridae</taxon>
        <taxon>Pentapetalae</taxon>
        <taxon>rosids</taxon>
        <taxon>malvids</taxon>
        <taxon>Brassicales</taxon>
        <taxon>Brassicaceae</taxon>
        <taxon>Brassiceae</taxon>
        <taxon>Brassica</taxon>
    </lineage>
</organism>
<accession>A0A8S9FM66</accession>
<proteinExistence type="predicted"/>
<gene>
    <name evidence="1" type="ORF">F2Q70_00029532</name>
</gene>
<sequence length="97" mass="11218">MIWLRYMGASIEEHTRMHGFGLPVDRCPRPFGCYIATWSALDRSLRSYRPRGLVGRYVVTSSFADRSLRGDLCLDLYLTFHERVLRQLVFGGSIEAF</sequence>
<comment type="caution">
    <text evidence="1">The sequence shown here is derived from an EMBL/GenBank/DDBJ whole genome shotgun (WGS) entry which is preliminary data.</text>
</comment>
<dbReference type="AlphaFoldDB" id="A0A8S9FM66"/>